<dbReference type="Proteomes" id="UP000769766">
    <property type="component" value="Unassembled WGS sequence"/>
</dbReference>
<evidence type="ECO:0000313" key="3">
    <source>
        <dbReference type="Proteomes" id="UP000769766"/>
    </source>
</evidence>
<organism evidence="2 3">
    <name type="scientific">Tectimicrobiota bacterium</name>
    <dbReference type="NCBI Taxonomy" id="2528274"/>
    <lineage>
        <taxon>Bacteria</taxon>
        <taxon>Pseudomonadati</taxon>
        <taxon>Nitrospinota/Tectimicrobiota group</taxon>
        <taxon>Candidatus Tectimicrobiota</taxon>
    </lineage>
</organism>
<dbReference type="AlphaFoldDB" id="A0A932FV94"/>
<accession>A0A932FV94</accession>
<dbReference type="Gene3D" id="1.20.1270.370">
    <property type="match status" value="1"/>
</dbReference>
<dbReference type="Gene3D" id="3.40.50.11890">
    <property type="match status" value="1"/>
</dbReference>
<comment type="similarity">
    <text evidence="1">Belongs to the FldB/FldC dehydratase alpha/beta subunit family.</text>
</comment>
<dbReference type="InterPro" id="IPR010327">
    <property type="entry name" value="FldB/FldC_alpha/beta"/>
</dbReference>
<dbReference type="EMBL" id="JACPRF010000192">
    <property type="protein sequence ID" value="MBI2876480.1"/>
    <property type="molecule type" value="Genomic_DNA"/>
</dbReference>
<gene>
    <name evidence="2" type="ORF">HYY20_06325</name>
</gene>
<sequence>MRAFLKEAAQKYVGLRELRLDLELTGMVKLVYLCLTLWERLQGARARGAKVVGKFPANPPDLYYSCGVIPADPFVHAMAYQVFTGDHSLTEEGRAELSPEACAWQAAANTAVRKGMVPVDAFYPFIGPWCTNTPYNCENLLDVIPQAHFLDQPFFPHREGKEENALDYMVKEMQAFAAQMERLTGRRVEREEMRPVIRMGNVLRQKMRQLKEYLKLEAVPFSALDFVFAGLVTDDWMGDPMAAWDVLETLCQEIGERAARGERGQGIQADSARIFFCGITTCDLGLYNLLEDLGGTLVGLECVWNIFREDIVEEEDPFVGMARRDLAIPFTQPMRDRSAVIVDLVREWEVEGVIFDCAYGCNYISKTARYVCDVIKEELGLPILILDTDLPNEHRKALEEKIEGFLEIVRSTRTRA</sequence>
<dbReference type="Gene3D" id="3.40.50.11900">
    <property type="match status" value="1"/>
</dbReference>
<comment type="caution">
    <text evidence="2">The sequence shown here is derived from an EMBL/GenBank/DDBJ whole genome shotgun (WGS) entry which is preliminary data.</text>
</comment>
<dbReference type="PANTHER" id="PTHR30548">
    <property type="entry name" value="2-HYDROXYGLUTARYL-COA DEHYDRATASE, D-COMPONENT-RELATED"/>
    <property type="match status" value="1"/>
</dbReference>
<reference evidence="2" key="1">
    <citation type="submission" date="2020-07" db="EMBL/GenBank/DDBJ databases">
        <title>Huge and variable diversity of episymbiotic CPR bacteria and DPANN archaea in groundwater ecosystems.</title>
        <authorList>
            <person name="He C.Y."/>
            <person name="Keren R."/>
            <person name="Whittaker M."/>
            <person name="Farag I.F."/>
            <person name="Doudna J."/>
            <person name="Cate J.H.D."/>
            <person name="Banfield J.F."/>
        </authorList>
    </citation>
    <scope>NUCLEOTIDE SEQUENCE</scope>
    <source>
        <strain evidence="2">NC_groundwater_672_Ag_B-0.1um_62_36</strain>
    </source>
</reference>
<evidence type="ECO:0000313" key="2">
    <source>
        <dbReference type="EMBL" id="MBI2876480.1"/>
    </source>
</evidence>
<dbReference type="PANTHER" id="PTHR30548:SF2">
    <property type="entry name" value="2-HYDROXYACYL-COA DEHYDRATASE,D-COMPONENT"/>
    <property type="match status" value="1"/>
</dbReference>
<name>A0A932FV94_UNCTE</name>
<protein>
    <submittedName>
        <fullName evidence="2">2-hydroxyacyl-CoA dehydratase</fullName>
    </submittedName>
</protein>
<evidence type="ECO:0000256" key="1">
    <source>
        <dbReference type="ARBA" id="ARBA00005806"/>
    </source>
</evidence>
<proteinExistence type="inferred from homology"/>
<dbReference type="Pfam" id="PF06050">
    <property type="entry name" value="HGD-D"/>
    <property type="match status" value="1"/>
</dbReference>